<dbReference type="HOGENOM" id="CLU_1914454_0_0_12"/>
<reference evidence="1 2" key="1">
    <citation type="journal article" date="2008" name="PLoS ONE">
        <title>Genome sequence of the saprophyte Leptospira biflexa provides insights into the evolution of Leptospira and the pathogenesis of leptospirosis.</title>
        <authorList>
            <person name="Picardeau M."/>
            <person name="Bulach D.M."/>
            <person name="Bouchier C."/>
            <person name="Zuerner R.L."/>
            <person name="Zidane N."/>
            <person name="Wilson P.J."/>
            <person name="Creno S."/>
            <person name="Kuczek E.S."/>
            <person name="Bommezzadri S."/>
            <person name="Davis J.C."/>
            <person name="McGrath A."/>
            <person name="Johnson M.J."/>
            <person name="Boursaux-Eude C."/>
            <person name="Seemann T."/>
            <person name="Rouy Z."/>
            <person name="Coppel R.L."/>
            <person name="Rood J.I."/>
            <person name="Lajus A."/>
            <person name="Davies J.K."/>
            <person name="Medigue C."/>
            <person name="Adler B."/>
        </authorList>
    </citation>
    <scope>NUCLEOTIDE SEQUENCE [LARGE SCALE GENOMIC DNA]</scope>
    <source>
        <strain evidence="2">Patoc 1 / ATCC 23582 / Paris</strain>
    </source>
</reference>
<gene>
    <name evidence="1" type="ordered locus">LEPBI_I1243</name>
</gene>
<evidence type="ECO:0008006" key="3">
    <source>
        <dbReference type="Google" id="ProtNLM"/>
    </source>
</evidence>
<dbReference type="KEGG" id="lbi:LEPBI_I1243"/>
<evidence type="ECO:0000313" key="2">
    <source>
        <dbReference type="Proteomes" id="UP000001847"/>
    </source>
</evidence>
<sequence>MTNPFQYSNLHHMKKLIPFLFVTILLGMSLNCNQPVIGGLSSKNITGKDAIKKLVDAATQIDTIYIRSIAGSSVSSSTISSATLLASLLNGALVPVAAGIEDDKYYLKDGVDKCVTNIYALGLILENFVTVGLSCDIKPAPVLGLP</sequence>
<keyword evidence="2" id="KW-1185">Reference proteome</keyword>
<dbReference type="NCBIfam" id="TIGR04452">
    <property type="entry name" value="Lepto_Lipo_YY_C"/>
    <property type="match status" value="1"/>
</dbReference>
<dbReference type="AlphaFoldDB" id="B0SNS5"/>
<evidence type="ECO:0000313" key="1">
    <source>
        <dbReference type="EMBL" id="ABZ97356.1"/>
    </source>
</evidence>
<dbReference type="EMBL" id="CP000786">
    <property type="protein sequence ID" value="ABZ97356.1"/>
    <property type="molecule type" value="Genomic_DNA"/>
</dbReference>
<accession>B0SNS5</accession>
<dbReference type="InterPro" id="IPR031030">
    <property type="entry name" value="Lepto_Lipo_YY_C"/>
</dbReference>
<dbReference type="STRING" id="456481.LEPBI_I1243"/>
<name>B0SNS5_LEPBP</name>
<dbReference type="Proteomes" id="UP000001847">
    <property type="component" value="Chromosome I"/>
</dbReference>
<protein>
    <recommendedName>
        <fullName evidence="3">TIGR04452 family lipoprotein</fullName>
    </recommendedName>
</protein>
<proteinExistence type="predicted"/>
<organism evidence="1 2">
    <name type="scientific">Leptospira biflexa serovar Patoc (strain Patoc 1 / ATCC 23582 / Paris)</name>
    <dbReference type="NCBI Taxonomy" id="456481"/>
    <lineage>
        <taxon>Bacteria</taxon>
        <taxon>Pseudomonadati</taxon>
        <taxon>Spirochaetota</taxon>
        <taxon>Spirochaetia</taxon>
        <taxon>Leptospirales</taxon>
        <taxon>Leptospiraceae</taxon>
        <taxon>Leptospira</taxon>
    </lineage>
</organism>